<evidence type="ECO:0000313" key="2">
    <source>
        <dbReference type="EMBL" id="ODA89295.1"/>
    </source>
</evidence>
<dbReference type="EMBL" id="LNZG01000048">
    <property type="protein sequence ID" value="ODA89295.1"/>
    <property type="molecule type" value="Genomic_DNA"/>
</dbReference>
<protein>
    <recommendedName>
        <fullName evidence="4">Secreted protein</fullName>
    </recommendedName>
</protein>
<feature type="chain" id="PRO_5009116726" description="Secreted protein" evidence="1">
    <location>
        <begin position="31"/>
        <end position="151"/>
    </location>
</feature>
<evidence type="ECO:0008006" key="4">
    <source>
        <dbReference type="Google" id="ProtNLM"/>
    </source>
</evidence>
<keyword evidence="1" id="KW-0732">Signal</keyword>
<name>A0A1E2SHE2_LEIXY</name>
<dbReference type="AlphaFoldDB" id="A0A1E2SHE2"/>
<dbReference type="RefSeq" id="WP_011187076.1">
    <property type="nucleotide sequence ID" value="NZ_LNZG01000048.1"/>
</dbReference>
<accession>A0A1E2SHE2</accession>
<reference evidence="2 3" key="1">
    <citation type="submission" date="2015-11" db="EMBL/GenBank/DDBJ databases">
        <authorList>
            <person name="Zhang Y."/>
            <person name="Guo Z."/>
        </authorList>
    </citation>
    <scope>NUCLEOTIDE SEQUENCE [LARGE SCALE GENOMIC DNA]</scope>
    <source>
        <strain evidence="3">gdw1</strain>
    </source>
</reference>
<dbReference type="Proteomes" id="UP000094426">
    <property type="component" value="Unassembled WGS sequence"/>
</dbReference>
<gene>
    <name evidence="2" type="ORF">ATY41_06125</name>
</gene>
<comment type="caution">
    <text evidence="2">The sequence shown here is derived from an EMBL/GenBank/DDBJ whole genome shotgun (WGS) entry which is preliminary data.</text>
</comment>
<sequence length="151" mass="16467">MRLSRKFSRLLLAGITTITLVAGTAGAAHADESYTTSGDFSWQSTSVKRLANCAASEWFNSGKSGGQIADCNNADSTSYWDGVHLAGADHLDMRGERVDYRSDQSCPAKHGFQYVKCYYVGGKSRGNIVMTVSIVSYGYGGLTARFSWYYL</sequence>
<feature type="signal peptide" evidence="1">
    <location>
        <begin position="1"/>
        <end position="30"/>
    </location>
</feature>
<evidence type="ECO:0000256" key="1">
    <source>
        <dbReference type="SAM" id="SignalP"/>
    </source>
</evidence>
<organism evidence="2 3">
    <name type="scientific">Leifsonia xyli subsp. xyli</name>
    <dbReference type="NCBI Taxonomy" id="59736"/>
    <lineage>
        <taxon>Bacteria</taxon>
        <taxon>Bacillati</taxon>
        <taxon>Actinomycetota</taxon>
        <taxon>Actinomycetes</taxon>
        <taxon>Micrococcales</taxon>
        <taxon>Microbacteriaceae</taxon>
        <taxon>Leifsonia</taxon>
    </lineage>
</organism>
<dbReference type="OrthoDB" id="4233822at2"/>
<evidence type="ECO:0000313" key="3">
    <source>
        <dbReference type="Proteomes" id="UP000094426"/>
    </source>
</evidence>
<proteinExistence type="predicted"/>